<comment type="caution">
    <text evidence="2">The sequence shown here is derived from an EMBL/GenBank/DDBJ whole genome shotgun (WGS) entry which is preliminary data.</text>
</comment>
<gene>
    <name evidence="2" type="ORF">ENR59_02600</name>
</gene>
<dbReference type="SUPFAM" id="SSF53335">
    <property type="entry name" value="S-adenosyl-L-methionine-dependent methyltransferases"/>
    <property type="match status" value="1"/>
</dbReference>
<evidence type="ECO:0000313" key="2">
    <source>
        <dbReference type="EMBL" id="HGG91826.1"/>
    </source>
</evidence>
<proteinExistence type="predicted"/>
<keyword evidence="2" id="KW-0489">Methyltransferase</keyword>
<reference evidence="2" key="1">
    <citation type="journal article" date="2020" name="mSystems">
        <title>Genome- and Community-Level Interaction Insights into Carbon Utilization and Element Cycling Functions of Hydrothermarchaeota in Hydrothermal Sediment.</title>
        <authorList>
            <person name="Zhou Z."/>
            <person name="Liu Y."/>
            <person name="Xu W."/>
            <person name="Pan J."/>
            <person name="Luo Z.H."/>
            <person name="Li M."/>
        </authorList>
    </citation>
    <scope>NUCLEOTIDE SEQUENCE [LARGE SCALE GENOMIC DNA]</scope>
    <source>
        <strain evidence="2">SpSt-413</strain>
    </source>
</reference>
<evidence type="ECO:0000259" key="1">
    <source>
        <dbReference type="Pfam" id="PF13649"/>
    </source>
</evidence>
<dbReference type="InterPro" id="IPR041698">
    <property type="entry name" value="Methyltransf_25"/>
</dbReference>
<organism evidence="2">
    <name type="scientific">Fundidesulfovibrio putealis</name>
    <dbReference type="NCBI Taxonomy" id="270496"/>
    <lineage>
        <taxon>Bacteria</taxon>
        <taxon>Pseudomonadati</taxon>
        <taxon>Thermodesulfobacteriota</taxon>
        <taxon>Desulfovibrionia</taxon>
        <taxon>Desulfovibrionales</taxon>
        <taxon>Desulfovibrionaceae</taxon>
        <taxon>Fundidesulfovibrio</taxon>
    </lineage>
</organism>
<dbReference type="GO" id="GO:0032259">
    <property type="term" value="P:methylation"/>
    <property type="evidence" value="ECO:0007669"/>
    <property type="project" value="UniProtKB-KW"/>
</dbReference>
<dbReference type="AlphaFoldDB" id="A0A7C3W8J4"/>
<name>A0A7C3W8J4_9BACT</name>
<feature type="domain" description="Methyltransferase" evidence="1">
    <location>
        <begin position="44"/>
        <end position="132"/>
    </location>
</feature>
<dbReference type="Pfam" id="PF13649">
    <property type="entry name" value="Methyltransf_25"/>
    <property type="match status" value="1"/>
</dbReference>
<dbReference type="GO" id="GO:0008168">
    <property type="term" value="F:methyltransferase activity"/>
    <property type="evidence" value="ECO:0007669"/>
    <property type="project" value="UniProtKB-KW"/>
</dbReference>
<accession>A0A7C3W8J4</accession>
<dbReference type="InterPro" id="IPR029063">
    <property type="entry name" value="SAM-dependent_MTases_sf"/>
</dbReference>
<sequence length="202" mass="22587">MRGIDPARVFCQSQPQECAMELKTADLVVRHQDGLLRAAQAGPVLDVACGDGRNGLYLARRGARVLLVDQRDEARSVLDRLGGMPNARFQAMDLESGQPPDFPFRYFGAVLVFRYLYRPLIPILRDCLVPGGMLLYETYMLGQERHGRPRNINHLLRPGELLDWFGDWEVLEHFENGKDDPPPLMGRIACRKPSAVASGAAS</sequence>
<dbReference type="CDD" id="cd02440">
    <property type="entry name" value="AdoMet_MTases"/>
    <property type="match status" value="1"/>
</dbReference>
<keyword evidence="2" id="KW-0808">Transferase</keyword>
<dbReference type="Gene3D" id="3.40.50.150">
    <property type="entry name" value="Vaccinia Virus protein VP39"/>
    <property type="match status" value="1"/>
</dbReference>
<protein>
    <submittedName>
        <fullName evidence="2">Methyltransferase domain-containing protein</fullName>
    </submittedName>
</protein>
<dbReference type="EMBL" id="DSRP01000183">
    <property type="protein sequence ID" value="HGG91826.1"/>
    <property type="molecule type" value="Genomic_DNA"/>
</dbReference>